<proteinExistence type="inferred from homology"/>
<accession>A0A928A8F0</accession>
<dbReference type="NCBIfam" id="TIGR01030">
    <property type="entry name" value="rpmH_bact"/>
    <property type="match status" value="1"/>
</dbReference>
<name>A0A928A8F0_9STRE</name>
<dbReference type="GO" id="GO:0003735">
    <property type="term" value="F:structural constituent of ribosome"/>
    <property type="evidence" value="ECO:0007669"/>
    <property type="project" value="InterPro"/>
</dbReference>
<keyword evidence="3" id="KW-0687">Ribonucleoprotein</keyword>
<evidence type="ECO:0000256" key="4">
    <source>
        <dbReference type="ARBA" id="ARBA00035177"/>
    </source>
</evidence>
<dbReference type="GO" id="GO:0005840">
    <property type="term" value="C:ribosome"/>
    <property type="evidence" value="ECO:0007669"/>
    <property type="project" value="UniProtKB-KW"/>
</dbReference>
<evidence type="ECO:0000256" key="5">
    <source>
        <dbReference type="ARBA" id="ARBA00035489"/>
    </source>
</evidence>
<dbReference type="GO" id="GO:1990904">
    <property type="term" value="C:ribonucleoprotein complex"/>
    <property type="evidence" value="ECO:0007669"/>
    <property type="project" value="UniProtKB-KW"/>
</dbReference>
<organism evidence="7 8">
    <name type="scientific">Streptococcus gallolyticus</name>
    <dbReference type="NCBI Taxonomy" id="315405"/>
    <lineage>
        <taxon>Bacteria</taxon>
        <taxon>Bacillati</taxon>
        <taxon>Bacillota</taxon>
        <taxon>Bacilli</taxon>
        <taxon>Lactobacillales</taxon>
        <taxon>Streptococcaceae</taxon>
        <taxon>Streptococcus</taxon>
    </lineage>
</organism>
<dbReference type="PANTHER" id="PTHR14503:SF4">
    <property type="entry name" value="LARGE RIBOSOMAL SUBUNIT PROTEIN BL34M"/>
    <property type="match status" value="1"/>
</dbReference>
<dbReference type="EMBL" id="SVAF01000030">
    <property type="protein sequence ID" value="MBE6165375.1"/>
    <property type="molecule type" value="Genomic_DNA"/>
</dbReference>
<evidence type="ECO:0000313" key="8">
    <source>
        <dbReference type="Proteomes" id="UP000700800"/>
    </source>
</evidence>
<evidence type="ECO:0000256" key="6">
    <source>
        <dbReference type="SAM" id="MobiDB-lite"/>
    </source>
</evidence>
<reference evidence="7" key="1">
    <citation type="submission" date="2019-04" db="EMBL/GenBank/DDBJ databases">
        <title>Evolution of Biomass-Degrading Anaerobic Consortia Revealed by Metagenomics.</title>
        <authorList>
            <person name="Peng X."/>
        </authorList>
    </citation>
    <scope>NUCLEOTIDE SEQUENCE</scope>
    <source>
        <strain evidence="7">SIG195</strain>
    </source>
</reference>
<sequence length="39" mass="4795">MHREIRRQRKHGFRHRMSTKNGRRVLAARRRKGRKVLSA</sequence>
<comment type="similarity">
    <text evidence="1">Belongs to the bacterial ribosomal protein bL34 family.</text>
</comment>
<dbReference type="Proteomes" id="UP000700800">
    <property type="component" value="Unassembled WGS sequence"/>
</dbReference>
<evidence type="ECO:0000313" key="7">
    <source>
        <dbReference type="EMBL" id="MBE6165375.1"/>
    </source>
</evidence>
<feature type="region of interest" description="Disordered" evidence="6">
    <location>
        <begin position="1"/>
        <end position="39"/>
    </location>
</feature>
<dbReference type="Pfam" id="PF00468">
    <property type="entry name" value="Ribosomal_L34"/>
    <property type="match status" value="1"/>
</dbReference>
<evidence type="ECO:0000256" key="1">
    <source>
        <dbReference type="ARBA" id="ARBA00010111"/>
    </source>
</evidence>
<dbReference type="InterPro" id="IPR000271">
    <property type="entry name" value="Ribosomal_bL34"/>
</dbReference>
<gene>
    <name evidence="7" type="ORF">E7156_08840</name>
</gene>
<evidence type="ECO:0000256" key="3">
    <source>
        <dbReference type="ARBA" id="ARBA00023274"/>
    </source>
</evidence>
<protein>
    <recommendedName>
        <fullName evidence="4">Large ribosomal subunit protein bL34</fullName>
    </recommendedName>
    <alternativeName>
        <fullName evidence="5">50S ribosomal protein L34</fullName>
    </alternativeName>
</protein>
<dbReference type="PANTHER" id="PTHR14503">
    <property type="entry name" value="MITOCHONDRIAL RIBOSOMAL PROTEIN 34 FAMILY MEMBER"/>
    <property type="match status" value="1"/>
</dbReference>
<comment type="caution">
    <text evidence="7">The sequence shown here is derived from an EMBL/GenBank/DDBJ whole genome shotgun (WGS) entry which is preliminary data.</text>
</comment>
<dbReference type="Gene3D" id="1.10.287.3980">
    <property type="match status" value="1"/>
</dbReference>
<keyword evidence="2 7" id="KW-0689">Ribosomal protein</keyword>
<dbReference type="AlphaFoldDB" id="A0A928A8F0"/>
<dbReference type="GO" id="GO:0006412">
    <property type="term" value="P:translation"/>
    <property type="evidence" value="ECO:0007669"/>
    <property type="project" value="InterPro"/>
</dbReference>
<evidence type="ECO:0000256" key="2">
    <source>
        <dbReference type="ARBA" id="ARBA00022980"/>
    </source>
</evidence>